<name>A0A1P8MZ59_9RHOB</name>
<dbReference type="Pfam" id="PF01261">
    <property type="entry name" value="AP_endonuc_2"/>
    <property type="match status" value="1"/>
</dbReference>
<accession>A0A1P8MZ59</accession>
<gene>
    <name evidence="5" type="ORF">BWR18_17790</name>
</gene>
<keyword evidence="1 2" id="KW-0413">Isomerase</keyword>
<organism evidence="5 6">
    <name type="scientific">Tateyamaria omphalii</name>
    <dbReference type="NCBI Taxonomy" id="299262"/>
    <lineage>
        <taxon>Bacteria</taxon>
        <taxon>Pseudomonadati</taxon>
        <taxon>Pseudomonadota</taxon>
        <taxon>Alphaproteobacteria</taxon>
        <taxon>Rhodobacterales</taxon>
        <taxon>Roseobacteraceae</taxon>
        <taxon>Tateyamaria</taxon>
    </lineage>
</organism>
<keyword evidence="6" id="KW-1185">Reference proteome</keyword>
<evidence type="ECO:0000256" key="2">
    <source>
        <dbReference type="PIRNR" id="PIRNR006241"/>
    </source>
</evidence>
<dbReference type="Gene3D" id="3.20.20.150">
    <property type="entry name" value="Divalent-metal-dependent TIM barrel enzymes"/>
    <property type="match status" value="1"/>
</dbReference>
<dbReference type="GO" id="GO:0008903">
    <property type="term" value="F:hydroxypyruvate isomerase activity"/>
    <property type="evidence" value="ECO:0007669"/>
    <property type="project" value="TreeGrafter"/>
</dbReference>
<evidence type="ECO:0000313" key="5">
    <source>
        <dbReference type="EMBL" id="APX13323.1"/>
    </source>
</evidence>
<dbReference type="RefSeq" id="WP_076629757.1">
    <property type="nucleotide sequence ID" value="NZ_CP019312.1"/>
</dbReference>
<dbReference type="EMBL" id="CP019312">
    <property type="protein sequence ID" value="APX13323.1"/>
    <property type="molecule type" value="Genomic_DNA"/>
</dbReference>
<dbReference type="InterPro" id="IPR026040">
    <property type="entry name" value="HyI-like"/>
</dbReference>
<protein>
    <submittedName>
        <fullName evidence="5">Hydroxypyruvate isomerase</fullName>
    </submittedName>
</protein>
<sequence length="253" mass="27088">MPRFAANLSYLWAELPYLDRFDAAAEAGFLAVEVQQPYDVPAPETQAALHRNGLQFVLLNAPGPNYAGGARGFAAVPGGEARFDYDMRRAVRYAQALGASIIHVMSGDGSGAAARSTLVSNLKRAAATLPGGLTLTLEPLCPQSQPDYFLDSFDLAAEVIDAVGARNVGLQFDSYHAQEITGDALGVFEAMFPLIRHIQIGDAPGRSPPGTGRVDIPALFAAIDARGYEGWVSAEYRTEGRTEKTLDWMRPSG</sequence>
<keyword evidence="5" id="KW-0670">Pyruvate</keyword>
<dbReference type="GO" id="GO:0046487">
    <property type="term" value="P:glyoxylate metabolic process"/>
    <property type="evidence" value="ECO:0007669"/>
    <property type="project" value="TreeGrafter"/>
</dbReference>
<dbReference type="KEGG" id="tom:BWR18_17790"/>
<feature type="active site" description="Proton donor/acceptor" evidence="3">
    <location>
        <position position="138"/>
    </location>
</feature>
<dbReference type="InterPro" id="IPR013022">
    <property type="entry name" value="Xyl_isomerase-like_TIM-brl"/>
</dbReference>
<reference evidence="5 6" key="1">
    <citation type="submission" date="2017-01" db="EMBL/GenBank/DDBJ databases">
        <title>Complete genome of Tateyamaria omphalii DOK1-4 isolated from seawater in Dokdo.</title>
        <authorList>
            <person name="Kim J.H."/>
            <person name="Chi W.-J."/>
        </authorList>
    </citation>
    <scope>NUCLEOTIDE SEQUENCE [LARGE SCALE GENOMIC DNA]</scope>
    <source>
        <strain evidence="5 6">DOK1-4</strain>
    </source>
</reference>
<dbReference type="PANTHER" id="PTHR43489:SF6">
    <property type="entry name" value="HYDROXYPYRUVATE ISOMERASE-RELATED"/>
    <property type="match status" value="1"/>
</dbReference>
<dbReference type="SUPFAM" id="SSF51658">
    <property type="entry name" value="Xylose isomerase-like"/>
    <property type="match status" value="1"/>
</dbReference>
<dbReference type="PIRSF" id="PIRSF006241">
    <property type="entry name" value="HyI"/>
    <property type="match status" value="1"/>
</dbReference>
<evidence type="ECO:0000256" key="3">
    <source>
        <dbReference type="PIRSR" id="PIRSR006241-50"/>
    </source>
</evidence>
<evidence type="ECO:0000313" key="6">
    <source>
        <dbReference type="Proteomes" id="UP000186336"/>
    </source>
</evidence>
<dbReference type="InterPro" id="IPR050417">
    <property type="entry name" value="Sugar_Epim/Isomerase"/>
</dbReference>
<evidence type="ECO:0000259" key="4">
    <source>
        <dbReference type="Pfam" id="PF01261"/>
    </source>
</evidence>
<dbReference type="OrthoDB" id="9786584at2"/>
<dbReference type="STRING" id="299262.BWR18_17790"/>
<dbReference type="AlphaFoldDB" id="A0A1P8MZ59"/>
<proteinExistence type="inferred from homology"/>
<dbReference type="PANTHER" id="PTHR43489">
    <property type="entry name" value="ISOMERASE"/>
    <property type="match status" value="1"/>
</dbReference>
<comment type="similarity">
    <text evidence="2">Belongs to the hyi family.</text>
</comment>
<dbReference type="InterPro" id="IPR036237">
    <property type="entry name" value="Xyl_isomerase-like_sf"/>
</dbReference>
<feature type="active site" description="Proton donor/acceptor" evidence="3">
    <location>
        <position position="235"/>
    </location>
</feature>
<feature type="domain" description="Xylose isomerase-like TIM barrel" evidence="4">
    <location>
        <begin position="21"/>
        <end position="250"/>
    </location>
</feature>
<evidence type="ECO:0000256" key="1">
    <source>
        <dbReference type="ARBA" id="ARBA00023235"/>
    </source>
</evidence>
<dbReference type="Proteomes" id="UP000186336">
    <property type="component" value="Chromosome"/>
</dbReference>